<sequence length="314" mass="36087">MRSNKRSILTPVTLLIPSIRSYWATHFYSLLKCIHSHRNLVHSPRNFKEYPLWTMSLLRGNLPPNFFEAMEAYLRNWGAQYFLASLFNQKVGENIIVELIERLEDLYGACFNKNLDSFAFHVSGSDSALSSRLSDGFTEIFPFRELTGSVEKLIAYSDLCLILENNFTGGSVAIFGEVEGAYGNKLRTEAYWGRKQEFCVFAVGVVEGSQKQIYFEESRHRGIDRVLLLIEKSHFVVNDFTKTLHCFKWLFLYGPNFEGFPGDDEFRYFSGEMRKRWSDPIDSVFSFLEGFITGGDLIGFNNDGIQIITDPQVN</sequence>
<protein>
    <submittedName>
        <fullName evidence="1">Uncharacterized protein</fullName>
    </submittedName>
</protein>
<accession>A0ABW8ZSH3</accession>
<dbReference type="EMBL" id="JAQQFN010000020">
    <property type="protein sequence ID" value="MFL9886177.1"/>
    <property type="molecule type" value="Genomic_DNA"/>
</dbReference>
<evidence type="ECO:0000313" key="1">
    <source>
        <dbReference type="EMBL" id="MFL9886177.1"/>
    </source>
</evidence>
<gene>
    <name evidence="1" type="ORF">PQR66_24265</name>
</gene>
<proteinExistence type="predicted"/>
<reference evidence="1 2" key="1">
    <citation type="journal article" date="2024" name="Chem. Sci.">
        <title>Discovery of megapolipeptins by genome mining of a Burkholderiales bacteria collection.</title>
        <authorList>
            <person name="Paulo B.S."/>
            <person name="Recchia M.J.J."/>
            <person name="Lee S."/>
            <person name="Fergusson C.H."/>
            <person name="Romanowski S.B."/>
            <person name="Hernandez A."/>
            <person name="Krull N."/>
            <person name="Liu D.Y."/>
            <person name="Cavanagh H."/>
            <person name="Bos A."/>
            <person name="Gray C.A."/>
            <person name="Murphy B.T."/>
            <person name="Linington R.G."/>
            <person name="Eustaquio A.S."/>
        </authorList>
    </citation>
    <scope>NUCLEOTIDE SEQUENCE [LARGE SCALE GENOMIC DNA]</scope>
    <source>
        <strain evidence="1 2">RL16-012-BIC-B</strain>
    </source>
</reference>
<dbReference type="RefSeq" id="WP_408330142.1">
    <property type="nucleotide sequence ID" value="NZ_JAQQFH010000013.1"/>
</dbReference>
<name>A0ABW8ZSH3_9BURK</name>
<organism evidence="1 2">
    <name type="scientific">Paraburkholderia agricolaris</name>
    <dbReference type="NCBI Taxonomy" id="2152888"/>
    <lineage>
        <taxon>Bacteria</taxon>
        <taxon>Pseudomonadati</taxon>
        <taxon>Pseudomonadota</taxon>
        <taxon>Betaproteobacteria</taxon>
        <taxon>Burkholderiales</taxon>
        <taxon>Burkholderiaceae</taxon>
        <taxon>Paraburkholderia</taxon>
    </lineage>
</organism>
<dbReference type="Proteomes" id="UP001629249">
    <property type="component" value="Unassembled WGS sequence"/>
</dbReference>
<comment type="caution">
    <text evidence="1">The sequence shown here is derived from an EMBL/GenBank/DDBJ whole genome shotgun (WGS) entry which is preliminary data.</text>
</comment>
<evidence type="ECO:0000313" key="2">
    <source>
        <dbReference type="Proteomes" id="UP001629249"/>
    </source>
</evidence>
<keyword evidence="2" id="KW-1185">Reference proteome</keyword>